<name>A0A835GMV5_SPOEX</name>
<comment type="caution">
    <text evidence="2">The sequence shown here is derived from an EMBL/GenBank/DDBJ whole genome shotgun (WGS) entry which is preliminary data.</text>
</comment>
<dbReference type="PANTHER" id="PTHR47163">
    <property type="entry name" value="DDE_TNP_IS1595 DOMAIN-CONTAINING PROTEIN"/>
    <property type="match status" value="1"/>
</dbReference>
<evidence type="ECO:0000313" key="2">
    <source>
        <dbReference type="EMBL" id="KAF9419672.1"/>
    </source>
</evidence>
<dbReference type="SMART" id="SM01126">
    <property type="entry name" value="DDE_Tnp_IS1595"/>
    <property type="match status" value="1"/>
</dbReference>
<sequence>MLGKYHRGRLLRRQTWTFGCLSRLTKKIHVELIPNKSRTTLDPIVEANVRTGTYLMSDMHRAYDNIHLRLGMRGHSSVNHSENFVGGTIDIPVDDSLGVPAPGGNVRVKIHTNTIERQWRELKQHCRSCRSQRRLKWYMGEYMYRHNILKQLPSEAARFRRLLRDMHRVYPGLGMHRVLHGFPNSQRDRERFNTWLYAIGGDILGLENERIFKYRPQLSLKRLTSVNRQPLQQILEQPSTSSECKETADLLLFMDKIFDSVNGSQMKNKNAKPLLGPATPHSVHNKTWVEGIKIRLEGKKRFPP</sequence>
<dbReference type="EMBL" id="JACKWZ010000041">
    <property type="protein sequence ID" value="KAF9419672.1"/>
    <property type="molecule type" value="Genomic_DNA"/>
</dbReference>
<evidence type="ECO:0000259" key="1">
    <source>
        <dbReference type="SMART" id="SM01126"/>
    </source>
</evidence>
<dbReference type="InterPro" id="IPR024445">
    <property type="entry name" value="Tnp_ISXO2-like"/>
</dbReference>
<dbReference type="PANTHER" id="PTHR47163:SF2">
    <property type="entry name" value="SI:DKEY-17M8.2"/>
    <property type="match status" value="1"/>
</dbReference>
<accession>A0A835GMV5</accession>
<feature type="domain" description="ISXO2-like transposase" evidence="1">
    <location>
        <begin position="1"/>
        <end position="147"/>
    </location>
</feature>
<gene>
    <name evidence="2" type="ORF">HW555_003950</name>
</gene>
<dbReference type="AlphaFoldDB" id="A0A835GMV5"/>
<evidence type="ECO:0000313" key="3">
    <source>
        <dbReference type="Proteomes" id="UP000648187"/>
    </source>
</evidence>
<keyword evidence="3" id="KW-1185">Reference proteome</keyword>
<dbReference type="Pfam" id="PF12762">
    <property type="entry name" value="DDE_Tnp_IS1595"/>
    <property type="match status" value="1"/>
</dbReference>
<reference evidence="2" key="1">
    <citation type="submission" date="2020-08" db="EMBL/GenBank/DDBJ databases">
        <title>Spodoptera exigua strain:BAW_Kor-Di-RS1 Genome sequencing and assembly.</title>
        <authorList>
            <person name="Kim J."/>
            <person name="Nam H.Y."/>
            <person name="Kwon M."/>
            <person name="Choi J.H."/>
            <person name="Cho S.R."/>
            <person name="Kim G.-H."/>
        </authorList>
    </citation>
    <scope>NUCLEOTIDE SEQUENCE</scope>
    <source>
        <strain evidence="2">BAW_Kor-Di-RS1</strain>
        <tissue evidence="2">Whole-body</tissue>
    </source>
</reference>
<protein>
    <recommendedName>
        <fullName evidence="1">ISXO2-like transposase domain-containing protein</fullName>
    </recommendedName>
</protein>
<dbReference type="InterPro" id="IPR053164">
    <property type="entry name" value="IS1016-like_transposase"/>
</dbReference>
<proteinExistence type="predicted"/>
<dbReference type="Proteomes" id="UP000648187">
    <property type="component" value="Unassembled WGS sequence"/>
</dbReference>
<organism evidence="2 3">
    <name type="scientific">Spodoptera exigua</name>
    <name type="common">Beet armyworm</name>
    <name type="synonym">Noctua fulgens</name>
    <dbReference type="NCBI Taxonomy" id="7107"/>
    <lineage>
        <taxon>Eukaryota</taxon>
        <taxon>Metazoa</taxon>
        <taxon>Ecdysozoa</taxon>
        <taxon>Arthropoda</taxon>
        <taxon>Hexapoda</taxon>
        <taxon>Insecta</taxon>
        <taxon>Pterygota</taxon>
        <taxon>Neoptera</taxon>
        <taxon>Endopterygota</taxon>
        <taxon>Lepidoptera</taxon>
        <taxon>Glossata</taxon>
        <taxon>Ditrysia</taxon>
        <taxon>Noctuoidea</taxon>
        <taxon>Noctuidae</taxon>
        <taxon>Amphipyrinae</taxon>
        <taxon>Spodoptera</taxon>
    </lineage>
</organism>